<keyword evidence="11" id="KW-1185">Reference proteome</keyword>
<evidence type="ECO:0000256" key="2">
    <source>
        <dbReference type="ARBA" id="ARBA00009105"/>
    </source>
</evidence>
<keyword evidence="5" id="KW-0812">Transmembrane</keyword>
<comment type="subcellular location">
    <subcellularLocation>
        <location evidence="1">Membrane</location>
        <topology evidence="1">Single-pass type II membrane protein</topology>
    </subcellularLocation>
</comment>
<evidence type="ECO:0000313" key="11">
    <source>
        <dbReference type="Proteomes" id="UP000193920"/>
    </source>
</evidence>
<name>A0A1Y2CKP6_9FUNG</name>
<dbReference type="GO" id="GO:0000033">
    <property type="term" value="F:alpha-1,3-mannosyltransferase activity"/>
    <property type="evidence" value="ECO:0007669"/>
    <property type="project" value="TreeGrafter"/>
</dbReference>
<dbReference type="Proteomes" id="UP000193920">
    <property type="component" value="Unassembled WGS sequence"/>
</dbReference>
<dbReference type="SUPFAM" id="SSF53448">
    <property type="entry name" value="Nucleotide-diphospho-sugar transferases"/>
    <property type="match status" value="1"/>
</dbReference>
<evidence type="ECO:0000256" key="6">
    <source>
        <dbReference type="ARBA" id="ARBA00022968"/>
    </source>
</evidence>
<dbReference type="PANTHER" id="PTHR31392">
    <property type="entry name" value="ALPHA-1,3-MANNOSYLTRANSFERASE MNN1-RELATED"/>
    <property type="match status" value="1"/>
</dbReference>
<keyword evidence="7" id="KW-1133">Transmembrane helix</keyword>
<evidence type="ECO:0000256" key="7">
    <source>
        <dbReference type="ARBA" id="ARBA00022989"/>
    </source>
</evidence>
<evidence type="ECO:0000256" key="3">
    <source>
        <dbReference type="ARBA" id="ARBA00022676"/>
    </source>
</evidence>
<dbReference type="OrthoDB" id="430354at2759"/>
<evidence type="ECO:0000313" key="10">
    <source>
        <dbReference type="EMBL" id="ORY47537.1"/>
    </source>
</evidence>
<comment type="similarity">
    <text evidence="2">Belongs to the MNN1/MNT family.</text>
</comment>
<dbReference type="GO" id="GO:0006493">
    <property type="term" value="P:protein O-linked glycosylation"/>
    <property type="evidence" value="ECO:0007669"/>
    <property type="project" value="TreeGrafter"/>
</dbReference>
<dbReference type="Pfam" id="PF11051">
    <property type="entry name" value="Mannosyl_trans3"/>
    <property type="match status" value="1"/>
</dbReference>
<proteinExistence type="inferred from homology"/>
<keyword evidence="3" id="KW-0328">Glycosyltransferase</keyword>
<dbReference type="STRING" id="1754190.A0A1Y2CKP6"/>
<feature type="non-terminal residue" evidence="10">
    <location>
        <position position="1"/>
    </location>
</feature>
<feature type="non-terminal residue" evidence="10">
    <location>
        <position position="297"/>
    </location>
</feature>
<dbReference type="InterPro" id="IPR022751">
    <property type="entry name" value="Alpha_mannosyltransferase"/>
</dbReference>
<protein>
    <recommendedName>
        <fullName evidence="12">Nucleotide-diphospho-sugar transferase</fullName>
    </recommendedName>
</protein>
<keyword evidence="9" id="KW-0325">Glycoprotein</keyword>
<comment type="caution">
    <text evidence="10">The sequence shown here is derived from an EMBL/GenBank/DDBJ whole genome shotgun (WGS) entry which is preliminary data.</text>
</comment>
<dbReference type="GO" id="GO:0016020">
    <property type="term" value="C:membrane"/>
    <property type="evidence" value="ECO:0007669"/>
    <property type="project" value="UniProtKB-SubCell"/>
</dbReference>
<dbReference type="PANTHER" id="PTHR31392:SF1">
    <property type="entry name" value="ALPHA-1,3-MANNOSYLTRANSFERASE MNN1-RELATED"/>
    <property type="match status" value="1"/>
</dbReference>
<sequence length="297" mass="34647">FLSIVHQALYPWLYGFHYHSFSDIVSSSNGRGIVICTGNYHFKYARSTIDILRNVLNTELPIEVFYNGERDLSLENRNLLINEFENIYLSDITNYFDNNIVNISGWAIKPFSILASRFEEVILMDADALFLRDPIELFKEKGYQEKGTLFFRDRTLFPGENSASKWLKSWLINPLPETKELRFWNEQTEHEMESSTVVIHKIKTILGLLNVCKLNEYAIRQDVVYNKVYGDKETYWIGYDMARQPYYMSSKPCAFVGEVVDDDESSNLEDKKLCGHTAHTLENGKLMFWNGHLVKDK</sequence>
<evidence type="ECO:0000256" key="4">
    <source>
        <dbReference type="ARBA" id="ARBA00022679"/>
    </source>
</evidence>
<evidence type="ECO:0008006" key="12">
    <source>
        <dbReference type="Google" id="ProtNLM"/>
    </source>
</evidence>
<reference evidence="10 11" key="1">
    <citation type="submission" date="2016-08" db="EMBL/GenBank/DDBJ databases">
        <title>A Parts List for Fungal Cellulosomes Revealed by Comparative Genomics.</title>
        <authorList>
            <consortium name="DOE Joint Genome Institute"/>
            <person name="Haitjema C.H."/>
            <person name="Gilmore S.P."/>
            <person name="Henske J.K."/>
            <person name="Solomon K.V."/>
            <person name="De Groot R."/>
            <person name="Kuo A."/>
            <person name="Mondo S.J."/>
            <person name="Salamov A.A."/>
            <person name="Labutti K."/>
            <person name="Zhao Z."/>
            <person name="Chiniquy J."/>
            <person name="Barry K."/>
            <person name="Brewer H.M."/>
            <person name="Purvine S.O."/>
            <person name="Wright A.T."/>
            <person name="Boxma B."/>
            <person name="Van Alen T."/>
            <person name="Hackstein J.H."/>
            <person name="Baker S.E."/>
            <person name="Grigoriev I.V."/>
            <person name="O'Malley M.A."/>
        </authorList>
    </citation>
    <scope>NUCLEOTIDE SEQUENCE [LARGE SCALE GENOMIC DNA]</scope>
    <source>
        <strain evidence="10 11">G1</strain>
    </source>
</reference>
<dbReference type="GO" id="GO:0005794">
    <property type="term" value="C:Golgi apparatus"/>
    <property type="evidence" value="ECO:0007669"/>
    <property type="project" value="TreeGrafter"/>
</dbReference>
<accession>A0A1Y2CKP6</accession>
<organism evidence="10 11">
    <name type="scientific">Neocallimastix californiae</name>
    <dbReference type="NCBI Taxonomy" id="1754190"/>
    <lineage>
        <taxon>Eukaryota</taxon>
        <taxon>Fungi</taxon>
        <taxon>Fungi incertae sedis</taxon>
        <taxon>Chytridiomycota</taxon>
        <taxon>Chytridiomycota incertae sedis</taxon>
        <taxon>Neocallimastigomycetes</taxon>
        <taxon>Neocallimastigales</taxon>
        <taxon>Neocallimastigaceae</taxon>
        <taxon>Neocallimastix</taxon>
    </lineage>
</organism>
<dbReference type="EMBL" id="MCOG01000104">
    <property type="protein sequence ID" value="ORY47537.1"/>
    <property type="molecule type" value="Genomic_DNA"/>
</dbReference>
<dbReference type="InterPro" id="IPR029044">
    <property type="entry name" value="Nucleotide-diphossugar_trans"/>
</dbReference>
<keyword evidence="8" id="KW-0472">Membrane</keyword>
<dbReference type="AlphaFoldDB" id="A0A1Y2CKP6"/>
<keyword evidence="4" id="KW-0808">Transferase</keyword>
<evidence type="ECO:0000256" key="9">
    <source>
        <dbReference type="ARBA" id="ARBA00023180"/>
    </source>
</evidence>
<evidence type="ECO:0000256" key="1">
    <source>
        <dbReference type="ARBA" id="ARBA00004606"/>
    </source>
</evidence>
<keyword evidence="6" id="KW-0735">Signal-anchor</keyword>
<gene>
    <name evidence="10" type="ORF">LY90DRAFT_342631</name>
</gene>
<evidence type="ECO:0000256" key="5">
    <source>
        <dbReference type="ARBA" id="ARBA00022692"/>
    </source>
</evidence>
<evidence type="ECO:0000256" key="8">
    <source>
        <dbReference type="ARBA" id="ARBA00023136"/>
    </source>
</evidence>